<accession>A0ACB9F2H3</accession>
<gene>
    <name evidence="1" type="ORF">L2E82_15322</name>
</gene>
<dbReference type="EMBL" id="CM042011">
    <property type="protein sequence ID" value="KAI3765292.1"/>
    <property type="molecule type" value="Genomic_DNA"/>
</dbReference>
<reference evidence="2" key="1">
    <citation type="journal article" date="2022" name="Mol. Ecol. Resour.">
        <title>The genomes of chicory, endive, great burdock and yacon provide insights into Asteraceae palaeo-polyploidization history and plant inulin production.</title>
        <authorList>
            <person name="Fan W."/>
            <person name="Wang S."/>
            <person name="Wang H."/>
            <person name="Wang A."/>
            <person name="Jiang F."/>
            <person name="Liu H."/>
            <person name="Zhao H."/>
            <person name="Xu D."/>
            <person name="Zhang Y."/>
        </authorList>
    </citation>
    <scope>NUCLEOTIDE SEQUENCE [LARGE SCALE GENOMIC DNA]</scope>
    <source>
        <strain evidence="2">cv. Punajuju</strain>
    </source>
</reference>
<keyword evidence="2" id="KW-1185">Reference proteome</keyword>
<protein>
    <submittedName>
        <fullName evidence="1">Uncharacterized protein</fullName>
    </submittedName>
</protein>
<proteinExistence type="predicted"/>
<evidence type="ECO:0000313" key="2">
    <source>
        <dbReference type="Proteomes" id="UP001055811"/>
    </source>
</evidence>
<evidence type="ECO:0000313" key="1">
    <source>
        <dbReference type="EMBL" id="KAI3765292.1"/>
    </source>
</evidence>
<comment type="caution">
    <text evidence="1">The sequence shown here is derived from an EMBL/GenBank/DDBJ whole genome shotgun (WGS) entry which is preliminary data.</text>
</comment>
<sequence length="93" mass="10751">MSVSIPFYVDYFFLMLYHRSSSVQSYDRRISENNRRDKQAMKQSTDAVGVEDVTAPAEMAYNVVGIVIGRANEAHFFDRHVSALQQIFELDNR</sequence>
<reference evidence="1 2" key="2">
    <citation type="journal article" date="2022" name="Mol. Ecol. Resour.">
        <title>The genomes of chicory, endive, great burdock and yacon provide insights into Asteraceae paleo-polyploidization history and plant inulin production.</title>
        <authorList>
            <person name="Fan W."/>
            <person name="Wang S."/>
            <person name="Wang H."/>
            <person name="Wang A."/>
            <person name="Jiang F."/>
            <person name="Liu H."/>
            <person name="Zhao H."/>
            <person name="Xu D."/>
            <person name="Zhang Y."/>
        </authorList>
    </citation>
    <scope>NUCLEOTIDE SEQUENCE [LARGE SCALE GENOMIC DNA]</scope>
    <source>
        <strain evidence="2">cv. Punajuju</strain>
        <tissue evidence="1">Leaves</tissue>
    </source>
</reference>
<dbReference type="Proteomes" id="UP001055811">
    <property type="component" value="Linkage Group LG03"/>
</dbReference>
<name>A0ACB9F2H3_CICIN</name>
<organism evidence="1 2">
    <name type="scientific">Cichorium intybus</name>
    <name type="common">Chicory</name>
    <dbReference type="NCBI Taxonomy" id="13427"/>
    <lineage>
        <taxon>Eukaryota</taxon>
        <taxon>Viridiplantae</taxon>
        <taxon>Streptophyta</taxon>
        <taxon>Embryophyta</taxon>
        <taxon>Tracheophyta</taxon>
        <taxon>Spermatophyta</taxon>
        <taxon>Magnoliopsida</taxon>
        <taxon>eudicotyledons</taxon>
        <taxon>Gunneridae</taxon>
        <taxon>Pentapetalae</taxon>
        <taxon>asterids</taxon>
        <taxon>campanulids</taxon>
        <taxon>Asterales</taxon>
        <taxon>Asteraceae</taxon>
        <taxon>Cichorioideae</taxon>
        <taxon>Cichorieae</taxon>
        <taxon>Cichoriinae</taxon>
        <taxon>Cichorium</taxon>
    </lineage>
</organism>